<protein>
    <submittedName>
        <fullName evidence="1">Mitochondrial ribosome protein 63</fullName>
    </submittedName>
</protein>
<accession>A0A8E0VF11</accession>
<dbReference type="InterPro" id="IPR016576">
    <property type="entry name" value="Ribosomal_mL63"/>
</dbReference>
<name>A0A8E0VF11_9TREM</name>
<gene>
    <name evidence="1" type="ORF">FBUS_02021</name>
</gene>
<dbReference type="OrthoDB" id="6019958at2759"/>
<keyword evidence="2" id="KW-1185">Reference proteome</keyword>
<dbReference type="GO" id="GO:0005761">
    <property type="term" value="C:mitochondrial ribosome"/>
    <property type="evidence" value="ECO:0007669"/>
    <property type="project" value="InterPro"/>
</dbReference>
<comment type="caution">
    <text evidence="1">The sequence shown here is derived from an EMBL/GenBank/DDBJ whole genome shotgun (WGS) entry which is preliminary data.</text>
</comment>
<dbReference type="Proteomes" id="UP000728185">
    <property type="component" value="Unassembled WGS sequence"/>
</dbReference>
<reference evidence="1" key="1">
    <citation type="submission" date="2019-05" db="EMBL/GenBank/DDBJ databases">
        <title>Annotation for the trematode Fasciolopsis buski.</title>
        <authorList>
            <person name="Choi Y.-J."/>
        </authorList>
    </citation>
    <scope>NUCLEOTIDE SEQUENCE</scope>
    <source>
        <strain evidence="1">HT</strain>
        <tissue evidence="1">Whole worm</tissue>
    </source>
</reference>
<dbReference type="Pfam" id="PF14978">
    <property type="entry name" value="MRP-63"/>
    <property type="match status" value="1"/>
</dbReference>
<organism evidence="1 2">
    <name type="scientific">Fasciolopsis buskii</name>
    <dbReference type="NCBI Taxonomy" id="27845"/>
    <lineage>
        <taxon>Eukaryota</taxon>
        <taxon>Metazoa</taxon>
        <taxon>Spiralia</taxon>
        <taxon>Lophotrochozoa</taxon>
        <taxon>Platyhelminthes</taxon>
        <taxon>Trematoda</taxon>
        <taxon>Digenea</taxon>
        <taxon>Plagiorchiida</taxon>
        <taxon>Echinostomata</taxon>
        <taxon>Echinostomatoidea</taxon>
        <taxon>Fasciolidae</taxon>
        <taxon>Fasciolopsis</taxon>
    </lineage>
</organism>
<dbReference type="EMBL" id="LUCM01011008">
    <property type="protein sequence ID" value="KAA0184605.1"/>
    <property type="molecule type" value="Genomic_DNA"/>
</dbReference>
<evidence type="ECO:0000313" key="2">
    <source>
        <dbReference type="Proteomes" id="UP000728185"/>
    </source>
</evidence>
<sequence length="115" mass="13854">MRLTRSSLGRFIPWRSVPGSLWGGKQRKIPRLTHSRKAAFLDELLVCQQNHQYLQNPYVSPEAEKPYAEEKKRLELARENQHFYDRYAEQFNRRFVTRKLEETWTRLASGKRFDL</sequence>
<dbReference type="AlphaFoldDB" id="A0A8E0VF11"/>
<evidence type="ECO:0000313" key="1">
    <source>
        <dbReference type="EMBL" id="KAA0184605.1"/>
    </source>
</evidence>
<proteinExistence type="predicted"/>